<keyword evidence="6" id="KW-0460">Magnesium</keyword>
<evidence type="ECO:0000256" key="6">
    <source>
        <dbReference type="ARBA" id="ARBA00022842"/>
    </source>
</evidence>
<dbReference type="GO" id="GO:0042276">
    <property type="term" value="P:error-prone translesion synthesis"/>
    <property type="evidence" value="ECO:0007669"/>
    <property type="project" value="TreeGrafter"/>
</dbReference>
<dbReference type="Pfam" id="PF21704">
    <property type="entry name" value="POLH-Rev1_HhH"/>
    <property type="match status" value="1"/>
</dbReference>
<dbReference type="STRING" id="451379.A0A158R4J5"/>
<dbReference type="GO" id="GO:0046872">
    <property type="term" value="F:metal ion binding"/>
    <property type="evidence" value="ECO:0007669"/>
    <property type="project" value="UniProtKB-KW"/>
</dbReference>
<evidence type="ECO:0000313" key="11">
    <source>
        <dbReference type="Proteomes" id="UP000046393"/>
    </source>
</evidence>
<dbReference type="InterPro" id="IPR043128">
    <property type="entry name" value="Rev_trsase/Diguanyl_cyclase"/>
</dbReference>
<dbReference type="FunFam" id="3.40.1170.60:FF:000003">
    <property type="entry name" value="DNA polymerase eta"/>
    <property type="match status" value="1"/>
</dbReference>
<dbReference type="InterPro" id="IPR017961">
    <property type="entry name" value="DNA_pol_Y-fam_little_finger"/>
</dbReference>
<dbReference type="Pfam" id="PF00817">
    <property type="entry name" value="IMS"/>
    <property type="match status" value="1"/>
</dbReference>
<dbReference type="InterPro" id="IPR001126">
    <property type="entry name" value="UmuC"/>
</dbReference>
<dbReference type="Gene3D" id="1.10.150.20">
    <property type="entry name" value="5' to 3' exonuclease, C-terminal subdomain"/>
    <property type="match status" value="1"/>
</dbReference>
<evidence type="ECO:0000256" key="4">
    <source>
        <dbReference type="ARBA" id="ARBA00022723"/>
    </source>
</evidence>
<dbReference type="Pfam" id="PF11799">
    <property type="entry name" value="IMS_C"/>
    <property type="match status" value="1"/>
</dbReference>
<dbReference type="PANTHER" id="PTHR45873:SF1">
    <property type="entry name" value="DNA POLYMERASE ETA"/>
    <property type="match status" value="1"/>
</dbReference>
<dbReference type="InterPro" id="IPR036775">
    <property type="entry name" value="DNA_pol_Y-fam_lit_finger_sf"/>
</dbReference>
<keyword evidence="5" id="KW-0227">DNA damage</keyword>
<dbReference type="InterPro" id="IPR043502">
    <property type="entry name" value="DNA/RNA_pol_sf"/>
</dbReference>
<dbReference type="SUPFAM" id="SSF100879">
    <property type="entry name" value="Lesion bypass DNA polymerase (Y-family), little finger domain"/>
    <property type="match status" value="1"/>
</dbReference>
<keyword evidence="8" id="KW-0539">Nucleus</keyword>
<protein>
    <recommendedName>
        <fullName evidence="9">DNA polymerase eta</fullName>
    </recommendedName>
</protein>
<dbReference type="InterPro" id="IPR052230">
    <property type="entry name" value="DNA_polymerase_eta"/>
</dbReference>
<proteinExistence type="predicted"/>
<organism evidence="11 12">
    <name type="scientific">Syphacia muris</name>
    <dbReference type="NCBI Taxonomy" id="451379"/>
    <lineage>
        <taxon>Eukaryota</taxon>
        <taxon>Metazoa</taxon>
        <taxon>Ecdysozoa</taxon>
        <taxon>Nematoda</taxon>
        <taxon>Chromadorea</taxon>
        <taxon>Rhabditida</taxon>
        <taxon>Spirurina</taxon>
        <taxon>Oxyuridomorpha</taxon>
        <taxon>Oxyuroidea</taxon>
        <taxon>Oxyuridae</taxon>
        <taxon>Syphacia</taxon>
    </lineage>
</organism>
<dbReference type="PANTHER" id="PTHR45873">
    <property type="entry name" value="DNA POLYMERASE ETA"/>
    <property type="match status" value="1"/>
</dbReference>
<dbReference type="PROSITE" id="PS50173">
    <property type="entry name" value="UMUC"/>
    <property type="match status" value="1"/>
</dbReference>
<evidence type="ECO:0000256" key="2">
    <source>
        <dbReference type="ARBA" id="ARBA00022679"/>
    </source>
</evidence>
<evidence type="ECO:0000256" key="7">
    <source>
        <dbReference type="ARBA" id="ARBA00023204"/>
    </source>
</evidence>
<dbReference type="Gene3D" id="3.30.70.270">
    <property type="match status" value="1"/>
</dbReference>
<sequence length="476" mass="54038">MADDFRNTRVVALIDMDCFYCQVEQREKPELWGCPVAVVQYNQYQGGVIIALSYEARAYGVRRGMRGEQGRELCPNLCLCRVPISKFAEKAELSKYREASAEVFDVLCNFDERILVERASVDEAYIDLTAMVDNLLKENDFAEKFRSSSSTLPTTHLANGIDKLIEAYDRESNLNMWLRNECQKNLTQVLVSFIVSDFIKYQRTQFHCSAGIGTNKILAKLVCSRHKPKEQTIITSDYVSKLFETTCITDVRGLGGKLGHQLMDKYNIKFMNELKEVDKADLEENFPHLQDVVLGIDDDPVRPRDKQLSIAVSRNFSGKNALSTVADVDCWLRKLVNALSARLASDQIKNKRTAQSISCGCKQKDHATRTTALRSYDKESIFSTCRKLLRTFNKSNDEKWNLRSPPIRNIYVSAHHFKAGVEKPNRNITDWLKNATSVTNESAENSENTLEIDEDTAFDISATSDSSASFIFEDEV</sequence>
<dbReference type="GO" id="GO:0005657">
    <property type="term" value="C:replication fork"/>
    <property type="evidence" value="ECO:0007669"/>
    <property type="project" value="TreeGrafter"/>
</dbReference>
<dbReference type="Gene3D" id="3.30.1490.100">
    <property type="entry name" value="DNA polymerase, Y-family, little finger domain"/>
    <property type="match status" value="1"/>
</dbReference>
<evidence type="ECO:0000256" key="8">
    <source>
        <dbReference type="ARBA" id="ARBA00023242"/>
    </source>
</evidence>
<dbReference type="Proteomes" id="UP000046393">
    <property type="component" value="Unplaced"/>
</dbReference>
<keyword evidence="3" id="KW-0548">Nucleotidyltransferase</keyword>
<keyword evidence="11" id="KW-1185">Reference proteome</keyword>
<evidence type="ECO:0000256" key="3">
    <source>
        <dbReference type="ARBA" id="ARBA00022695"/>
    </source>
</evidence>
<accession>A0A158R4J5</accession>
<dbReference type="GO" id="GO:0006281">
    <property type="term" value="P:DNA repair"/>
    <property type="evidence" value="ECO:0007669"/>
    <property type="project" value="UniProtKB-KW"/>
</dbReference>
<reference evidence="12" key="1">
    <citation type="submission" date="2016-04" db="UniProtKB">
        <authorList>
            <consortium name="WormBaseParasite"/>
        </authorList>
    </citation>
    <scope>IDENTIFICATION</scope>
</reference>
<dbReference type="SUPFAM" id="SSF56672">
    <property type="entry name" value="DNA/RNA polymerases"/>
    <property type="match status" value="1"/>
</dbReference>
<evidence type="ECO:0000313" key="12">
    <source>
        <dbReference type="WBParaSite" id="SMUV_0000356601-mRNA-1"/>
    </source>
</evidence>
<keyword evidence="2" id="KW-0808">Transferase</keyword>
<dbReference type="GO" id="GO:0009314">
    <property type="term" value="P:response to radiation"/>
    <property type="evidence" value="ECO:0007669"/>
    <property type="project" value="TreeGrafter"/>
</dbReference>
<name>A0A158R4J5_9BILA</name>
<evidence type="ECO:0000256" key="1">
    <source>
        <dbReference type="ARBA" id="ARBA00004123"/>
    </source>
</evidence>
<dbReference type="Gene3D" id="3.40.1170.60">
    <property type="match status" value="1"/>
</dbReference>
<dbReference type="GO" id="GO:0003684">
    <property type="term" value="F:damaged DNA binding"/>
    <property type="evidence" value="ECO:0007669"/>
    <property type="project" value="InterPro"/>
</dbReference>
<evidence type="ECO:0000259" key="10">
    <source>
        <dbReference type="PROSITE" id="PS50173"/>
    </source>
</evidence>
<feature type="domain" description="UmuC" evidence="10">
    <location>
        <begin position="11"/>
        <end position="255"/>
    </location>
</feature>
<dbReference type="GO" id="GO:0005634">
    <property type="term" value="C:nucleus"/>
    <property type="evidence" value="ECO:0007669"/>
    <property type="project" value="UniProtKB-SubCell"/>
</dbReference>
<dbReference type="AlphaFoldDB" id="A0A158R4J5"/>
<dbReference type="GO" id="GO:0003887">
    <property type="term" value="F:DNA-directed DNA polymerase activity"/>
    <property type="evidence" value="ECO:0007669"/>
    <property type="project" value="TreeGrafter"/>
</dbReference>
<keyword evidence="7" id="KW-0234">DNA repair</keyword>
<evidence type="ECO:0000256" key="5">
    <source>
        <dbReference type="ARBA" id="ARBA00022763"/>
    </source>
</evidence>
<dbReference type="WBParaSite" id="SMUV_0000356601-mRNA-1">
    <property type="protein sequence ID" value="SMUV_0000356601-mRNA-1"/>
    <property type="gene ID" value="SMUV_0000356601"/>
</dbReference>
<dbReference type="PIRSF" id="PIRSF036603">
    <property type="entry name" value="DPol_eta"/>
    <property type="match status" value="1"/>
</dbReference>
<comment type="subcellular location">
    <subcellularLocation>
        <location evidence="1">Nucleus</location>
    </subcellularLocation>
</comment>
<evidence type="ECO:0000256" key="9">
    <source>
        <dbReference type="ARBA" id="ARBA00044975"/>
    </source>
</evidence>
<keyword evidence="4" id="KW-0479">Metal-binding</keyword>
<dbReference type="GO" id="GO:0035861">
    <property type="term" value="C:site of double-strand break"/>
    <property type="evidence" value="ECO:0007669"/>
    <property type="project" value="TreeGrafter"/>
</dbReference>